<organism evidence="2 3">
    <name type="scientific">Rhodanobacter umsongensis</name>
    <dbReference type="NCBI Taxonomy" id="633153"/>
    <lineage>
        <taxon>Bacteria</taxon>
        <taxon>Pseudomonadati</taxon>
        <taxon>Pseudomonadota</taxon>
        <taxon>Gammaproteobacteria</taxon>
        <taxon>Lysobacterales</taxon>
        <taxon>Rhodanobacteraceae</taxon>
        <taxon>Rhodanobacter</taxon>
    </lineage>
</organism>
<evidence type="ECO:0000313" key="2">
    <source>
        <dbReference type="EMBL" id="MFC5436641.1"/>
    </source>
</evidence>
<name>A0ABW0JLQ3_9GAMM</name>
<evidence type="ECO:0000313" key="3">
    <source>
        <dbReference type="Proteomes" id="UP001596013"/>
    </source>
</evidence>
<feature type="compositionally biased region" description="Basic residues" evidence="1">
    <location>
        <begin position="60"/>
        <end position="74"/>
    </location>
</feature>
<reference evidence="3" key="1">
    <citation type="journal article" date="2019" name="Int. J. Syst. Evol. Microbiol.">
        <title>The Global Catalogue of Microorganisms (GCM) 10K type strain sequencing project: providing services to taxonomists for standard genome sequencing and annotation.</title>
        <authorList>
            <consortium name="The Broad Institute Genomics Platform"/>
            <consortium name="The Broad Institute Genome Sequencing Center for Infectious Disease"/>
            <person name="Wu L."/>
            <person name="Ma J."/>
        </authorList>
    </citation>
    <scope>NUCLEOTIDE SEQUENCE [LARGE SCALE GENOMIC DNA]</scope>
    <source>
        <strain evidence="3">JCM 17130</strain>
    </source>
</reference>
<dbReference type="Proteomes" id="UP001596013">
    <property type="component" value="Unassembled WGS sequence"/>
</dbReference>
<keyword evidence="3" id="KW-1185">Reference proteome</keyword>
<dbReference type="EMBL" id="JBHSMK010000004">
    <property type="protein sequence ID" value="MFC5436641.1"/>
    <property type="molecule type" value="Genomic_DNA"/>
</dbReference>
<evidence type="ECO:0000256" key="1">
    <source>
        <dbReference type="SAM" id="MobiDB-lite"/>
    </source>
</evidence>
<feature type="region of interest" description="Disordered" evidence="1">
    <location>
        <begin position="60"/>
        <end position="104"/>
    </location>
</feature>
<protein>
    <submittedName>
        <fullName evidence="2">Uncharacterized protein</fullName>
    </submittedName>
</protein>
<dbReference type="RefSeq" id="WP_377304233.1">
    <property type="nucleotide sequence ID" value="NZ_JBHSMK010000004.1"/>
</dbReference>
<gene>
    <name evidence="2" type="ORF">ACFPME_08735</name>
</gene>
<comment type="caution">
    <text evidence="2">The sequence shown here is derived from an EMBL/GenBank/DDBJ whole genome shotgun (WGS) entry which is preliminary data.</text>
</comment>
<accession>A0ABW0JLQ3</accession>
<proteinExistence type="predicted"/>
<sequence length="104" mass="10765">MVVVVVAKERLMAPAGNGAHPAETGAECVRAGVESGDMRSTLEGMLRCGQQIHLQLSAVRPRRHGHERAARPLRRGAVVESNGMAGDLPDGGGAVTPPAMGTFA</sequence>